<protein>
    <submittedName>
        <fullName evidence="2">Uncharacterized protein</fullName>
    </submittedName>
</protein>
<feature type="region of interest" description="Disordered" evidence="1">
    <location>
        <begin position="273"/>
        <end position="299"/>
    </location>
</feature>
<dbReference type="EMBL" id="CAMPGE010010799">
    <property type="protein sequence ID" value="CAI2369646.1"/>
    <property type="molecule type" value="Genomic_DNA"/>
</dbReference>
<sequence>MFYTRNGNGKVRLKRGNERTTKITNKKLFWYNNYTIPRVKTIIDIKSKLYEPPKLIKENHLKNIEKCPPKGPVSGIKNLDSMLDKRLKPLRNVSCPKLVTDIINKKVEVDEKGELVLDIQPRIQKFIKKLEKKLKDNKNYDYIISKNDTFGRDKRKLLDVLALSDKLNPSRDQRYSNPNRFRSLGASRRPAKTADPHKDKRNEGPAEVPIADMIMQNIDRLNIVPGLWNKLLAQHSLINEEITQTHENETQGPDLSIANLKREKDRMRFHSLASESSPISKKKAYSRKSSRSSLMSRDKLSKKIQRGKCHFASTQRFYEEQKSNMRLFKGNSELANINFQMNSLRSKREDPEVIKVMERINENIKNVLAPPSKRKIIKKKKSITDYSFSSGDLS</sequence>
<feature type="compositionally biased region" description="Basic and acidic residues" evidence="1">
    <location>
        <begin position="192"/>
        <end position="204"/>
    </location>
</feature>
<gene>
    <name evidence="2" type="ORF">ECRASSUSDP1_LOCUS10949</name>
</gene>
<proteinExistence type="predicted"/>
<comment type="caution">
    <text evidence="2">The sequence shown here is derived from an EMBL/GenBank/DDBJ whole genome shotgun (WGS) entry which is preliminary data.</text>
</comment>
<dbReference type="Proteomes" id="UP001295684">
    <property type="component" value="Unassembled WGS sequence"/>
</dbReference>
<evidence type="ECO:0000313" key="2">
    <source>
        <dbReference type="EMBL" id="CAI2369646.1"/>
    </source>
</evidence>
<keyword evidence="3" id="KW-1185">Reference proteome</keyword>
<name>A0AAD1UKQ8_EUPCR</name>
<dbReference type="AlphaFoldDB" id="A0AAD1UKQ8"/>
<organism evidence="2 3">
    <name type="scientific">Euplotes crassus</name>
    <dbReference type="NCBI Taxonomy" id="5936"/>
    <lineage>
        <taxon>Eukaryota</taxon>
        <taxon>Sar</taxon>
        <taxon>Alveolata</taxon>
        <taxon>Ciliophora</taxon>
        <taxon>Intramacronucleata</taxon>
        <taxon>Spirotrichea</taxon>
        <taxon>Hypotrichia</taxon>
        <taxon>Euplotida</taxon>
        <taxon>Euplotidae</taxon>
        <taxon>Moneuplotes</taxon>
    </lineage>
</organism>
<feature type="region of interest" description="Disordered" evidence="1">
    <location>
        <begin position="168"/>
        <end position="205"/>
    </location>
</feature>
<evidence type="ECO:0000313" key="3">
    <source>
        <dbReference type="Proteomes" id="UP001295684"/>
    </source>
</evidence>
<evidence type="ECO:0000256" key="1">
    <source>
        <dbReference type="SAM" id="MobiDB-lite"/>
    </source>
</evidence>
<reference evidence="2" key="1">
    <citation type="submission" date="2023-07" db="EMBL/GenBank/DDBJ databases">
        <authorList>
            <consortium name="AG Swart"/>
            <person name="Singh M."/>
            <person name="Singh A."/>
            <person name="Seah K."/>
            <person name="Emmerich C."/>
        </authorList>
    </citation>
    <scope>NUCLEOTIDE SEQUENCE</scope>
    <source>
        <strain evidence="2">DP1</strain>
    </source>
</reference>
<feature type="compositionally biased region" description="Basic residues" evidence="1">
    <location>
        <begin position="280"/>
        <end position="290"/>
    </location>
</feature>
<accession>A0AAD1UKQ8</accession>